<dbReference type="PANTHER" id="PTHR39158">
    <property type="entry name" value="OS08G0560600 PROTEIN"/>
    <property type="match status" value="1"/>
</dbReference>
<dbReference type="EMBL" id="LVIE01000024">
    <property type="protein sequence ID" value="OHT25520.1"/>
    <property type="molecule type" value="Genomic_DNA"/>
</dbReference>
<dbReference type="GeneID" id="92280542"/>
<feature type="domain" description="DnaJ homologue subfamily C member 28 conserved" evidence="1">
    <location>
        <begin position="7"/>
        <end position="73"/>
    </location>
</feature>
<name>A0A1S1HYT2_PROST</name>
<dbReference type="AlphaFoldDB" id="A0A1S1HYT2"/>
<organism evidence="3 4">
    <name type="scientific">Providencia stuartii</name>
    <dbReference type="NCBI Taxonomy" id="588"/>
    <lineage>
        <taxon>Bacteria</taxon>
        <taxon>Pseudomonadati</taxon>
        <taxon>Pseudomonadota</taxon>
        <taxon>Gammaproteobacteria</taxon>
        <taxon>Enterobacterales</taxon>
        <taxon>Morganellaceae</taxon>
        <taxon>Providencia</taxon>
    </lineage>
</organism>
<dbReference type="EMBL" id="ABMABF030000004">
    <property type="protein sequence ID" value="EMJ5133651.1"/>
    <property type="molecule type" value="Genomic_DNA"/>
</dbReference>
<protein>
    <submittedName>
        <fullName evidence="2">DUF1992 domain-containing protein</fullName>
    </submittedName>
</protein>
<dbReference type="RefSeq" id="WP_070925378.1">
    <property type="nucleotide sequence ID" value="NZ_VAUE01000010.1"/>
</dbReference>
<sequence>MSIIDDWAERHIQTALNNGELDNLKGEGHPLLLDDDSQIPAELRASYRLLKNSGYLPAELQYRKDALTLAEMLKSLTEDDPNYSSLSKQLTLLELKLKQANINTDFLHGEYNALIKQRFNPE</sequence>
<dbReference type="InterPro" id="IPR052573">
    <property type="entry name" value="DnaJ_C_subfamily_28"/>
</dbReference>
<dbReference type="Pfam" id="PF09350">
    <property type="entry name" value="DJC28_CD"/>
    <property type="match status" value="1"/>
</dbReference>
<dbReference type="OrthoDB" id="9798476at2"/>
<accession>A0A1S1HYT2</accession>
<gene>
    <name evidence="3" type="ORF">A3Q29_13370</name>
    <name evidence="2" type="ORF">RG298_001343</name>
</gene>
<comment type="caution">
    <text evidence="3">The sequence shown here is derived from an EMBL/GenBank/DDBJ whole genome shotgun (WGS) entry which is preliminary data.</text>
</comment>
<proteinExistence type="predicted"/>
<reference evidence="3 4" key="1">
    <citation type="submission" date="2016-03" db="EMBL/GenBank/DDBJ databases">
        <title>Genome sequence of Providencia stuartii strain, isolated from the salivary glands of larval Lucilia sericata.</title>
        <authorList>
            <person name="Yuan Y."/>
            <person name="Zhang Y."/>
            <person name="Fu S."/>
            <person name="Crippen T.L."/>
            <person name="Visi D."/>
            <person name="Benbow M.E."/>
            <person name="Allen M."/>
            <person name="Tomberlin J.K."/>
            <person name="Sze S.-H."/>
            <person name="Tarone A.M."/>
        </authorList>
    </citation>
    <scope>NUCLEOTIDE SEQUENCE [LARGE SCALE GENOMIC DNA]</scope>
    <source>
        <strain evidence="3 4">Crippen</strain>
    </source>
</reference>
<evidence type="ECO:0000313" key="3">
    <source>
        <dbReference type="EMBL" id="OHT25520.1"/>
    </source>
</evidence>
<keyword evidence="4" id="KW-1185">Reference proteome</keyword>
<evidence type="ECO:0000313" key="2">
    <source>
        <dbReference type="EMBL" id="EMJ5133651.1"/>
    </source>
</evidence>
<dbReference type="NCBIfam" id="NF007572">
    <property type="entry name" value="PRK10203.1"/>
    <property type="match status" value="1"/>
</dbReference>
<evidence type="ECO:0000259" key="1">
    <source>
        <dbReference type="Pfam" id="PF09350"/>
    </source>
</evidence>
<evidence type="ECO:0000313" key="4">
    <source>
        <dbReference type="Proteomes" id="UP000179588"/>
    </source>
</evidence>
<dbReference type="PANTHER" id="PTHR39158:SF1">
    <property type="entry name" value="DNAJ HOMOLOG SUBFAMILY C MEMBER 28"/>
    <property type="match status" value="1"/>
</dbReference>
<reference evidence="2" key="2">
    <citation type="submission" date="2024-02" db="EMBL/GenBank/DDBJ databases">
        <authorList>
            <consortium name="Clinical and Environmental Microbiology Branch: Whole genome sequencing antimicrobial resistance pathogens in the healthcare setting"/>
        </authorList>
    </citation>
    <scope>NUCLEOTIDE SEQUENCE</scope>
    <source>
        <strain evidence="2">2021GO-0154</strain>
    </source>
</reference>
<dbReference type="InterPro" id="IPR018961">
    <property type="entry name" value="DnaJ_homolog_subfam-C_membr-28"/>
</dbReference>
<dbReference type="Proteomes" id="UP000179588">
    <property type="component" value="Unassembled WGS sequence"/>
</dbReference>